<dbReference type="Proteomes" id="UP000319650">
    <property type="component" value="Unassembled WGS sequence"/>
</dbReference>
<dbReference type="Gene3D" id="3.40.50.300">
    <property type="entry name" value="P-loop containing nucleotide triphosphate hydrolases"/>
    <property type="match status" value="1"/>
</dbReference>
<accession>A0A4Y4XM90</accession>
<dbReference type="PANTHER" id="PTHR11070:SF2">
    <property type="entry name" value="ATP-DEPENDENT DNA HELICASE SRS2"/>
    <property type="match status" value="1"/>
</dbReference>
<dbReference type="PANTHER" id="PTHR11070">
    <property type="entry name" value="UVRD / RECB / PCRA DNA HELICASE FAMILY MEMBER"/>
    <property type="match status" value="1"/>
</dbReference>
<comment type="caution">
    <text evidence="7">The sequence shown here is derived from an EMBL/GenBank/DDBJ whole genome shotgun (WGS) entry which is preliminary data.</text>
</comment>
<dbReference type="PROSITE" id="PS51217">
    <property type="entry name" value="UVRD_HELICASE_CTER"/>
    <property type="match status" value="1"/>
</dbReference>
<dbReference type="SUPFAM" id="SSF52540">
    <property type="entry name" value="P-loop containing nucleoside triphosphate hydrolases"/>
    <property type="match status" value="1"/>
</dbReference>
<sequence>NYRSSAEILACANSLISHNQHRHIKTLQSFKGSHKSVVCKEYLTQKEESLDVAYQIKALLKKGENLENIAILYRLNGLSRSIEESLNALNIPYRLIGAVSFYERAEIKDALALMHVVAKKDDRFFIKRVLNKPPRGLGKITQ</sequence>
<evidence type="ECO:0000313" key="8">
    <source>
        <dbReference type="Proteomes" id="UP000319650"/>
    </source>
</evidence>
<dbReference type="Pfam" id="PF13361">
    <property type="entry name" value="UvrD_C"/>
    <property type="match status" value="1"/>
</dbReference>
<evidence type="ECO:0000256" key="5">
    <source>
        <dbReference type="ARBA" id="ARBA00034923"/>
    </source>
</evidence>
<organism evidence="7 8">
    <name type="scientific">Helicobacter pylori</name>
    <name type="common">Campylobacter pylori</name>
    <dbReference type="NCBI Taxonomy" id="210"/>
    <lineage>
        <taxon>Bacteria</taxon>
        <taxon>Pseudomonadati</taxon>
        <taxon>Campylobacterota</taxon>
        <taxon>Epsilonproteobacteria</taxon>
        <taxon>Campylobacterales</taxon>
        <taxon>Helicobacteraceae</taxon>
        <taxon>Helicobacter</taxon>
    </lineage>
</organism>
<dbReference type="AlphaFoldDB" id="A0A4Y4XM90"/>
<feature type="domain" description="UvrD-like helicase C-terminal" evidence="6">
    <location>
        <begin position="6"/>
        <end position="142"/>
    </location>
</feature>
<dbReference type="EMBL" id="MUPN01000299">
    <property type="protein sequence ID" value="OOQ40802.1"/>
    <property type="molecule type" value="Genomic_DNA"/>
</dbReference>
<keyword evidence="1" id="KW-0547">Nucleotide-binding</keyword>
<keyword evidence="3 7" id="KW-0347">Helicase</keyword>
<evidence type="ECO:0000256" key="4">
    <source>
        <dbReference type="ARBA" id="ARBA00022840"/>
    </source>
</evidence>
<dbReference type="InterPro" id="IPR027417">
    <property type="entry name" value="P-loop_NTPase"/>
</dbReference>
<dbReference type="GO" id="GO:0000725">
    <property type="term" value="P:recombinational repair"/>
    <property type="evidence" value="ECO:0007669"/>
    <property type="project" value="TreeGrafter"/>
</dbReference>
<gene>
    <name evidence="7" type="ORF">B0X64_02840</name>
</gene>
<evidence type="ECO:0000313" key="7">
    <source>
        <dbReference type="EMBL" id="OOQ40802.1"/>
    </source>
</evidence>
<dbReference type="GO" id="GO:0005524">
    <property type="term" value="F:ATP binding"/>
    <property type="evidence" value="ECO:0007669"/>
    <property type="project" value="UniProtKB-KW"/>
</dbReference>
<dbReference type="InterPro" id="IPR014017">
    <property type="entry name" value="DNA_helicase_UvrD-like_C"/>
</dbReference>
<dbReference type="GO" id="GO:0016787">
    <property type="term" value="F:hydrolase activity"/>
    <property type="evidence" value="ECO:0007669"/>
    <property type="project" value="UniProtKB-KW"/>
</dbReference>
<feature type="non-terminal residue" evidence="7">
    <location>
        <position position="1"/>
    </location>
</feature>
<evidence type="ECO:0000259" key="6">
    <source>
        <dbReference type="PROSITE" id="PS51217"/>
    </source>
</evidence>
<name>A0A4Y4XM90_HELPX</name>
<protein>
    <recommendedName>
        <fullName evidence="5">DNA 3'-5' helicase II</fullName>
    </recommendedName>
</protein>
<dbReference type="GO" id="GO:0005829">
    <property type="term" value="C:cytosol"/>
    <property type="evidence" value="ECO:0007669"/>
    <property type="project" value="TreeGrafter"/>
</dbReference>
<dbReference type="RefSeq" id="WP_275528179.1">
    <property type="nucleotide sequence ID" value="NZ_MUPN01000299.1"/>
</dbReference>
<keyword evidence="2" id="KW-0378">Hydrolase</keyword>
<evidence type="ECO:0000256" key="3">
    <source>
        <dbReference type="ARBA" id="ARBA00022806"/>
    </source>
</evidence>
<dbReference type="InterPro" id="IPR000212">
    <property type="entry name" value="DNA_helicase_UvrD/REP"/>
</dbReference>
<feature type="non-terminal residue" evidence="7">
    <location>
        <position position="142"/>
    </location>
</feature>
<evidence type="ECO:0000256" key="2">
    <source>
        <dbReference type="ARBA" id="ARBA00022801"/>
    </source>
</evidence>
<evidence type="ECO:0000256" key="1">
    <source>
        <dbReference type="ARBA" id="ARBA00022741"/>
    </source>
</evidence>
<dbReference type="GO" id="GO:0033202">
    <property type="term" value="C:DNA helicase complex"/>
    <property type="evidence" value="ECO:0007669"/>
    <property type="project" value="TreeGrafter"/>
</dbReference>
<keyword evidence="4" id="KW-0067">ATP-binding</keyword>
<proteinExistence type="predicted"/>
<reference evidence="7 8" key="1">
    <citation type="journal article" date="2017" name="Front. Cell. Infect. Microbiol.">
        <title>Whole Genome Sequence and Phylogenetic Analysis Show Helicobacter pylori Strains from Latin America Have Followed a Unique Evolution Pathway.</title>
        <authorList>
            <person name="Munoz-Ramirez Z.Y."/>
            <person name="Mendez-Tenorio A."/>
            <person name="Kato I."/>
            <person name="Bravo M.M."/>
            <person name="Rizzato C."/>
            <person name="Thorell K."/>
            <person name="Torres R.C."/>
            <person name="Aviles-Jimenez F."/>
            <person name="Camorlinga M."/>
            <person name="Canzian F."/>
            <person name="Torres J."/>
        </authorList>
    </citation>
    <scope>NUCLEOTIDE SEQUENCE [LARGE SCALE GENOMIC DNA]</scope>
    <source>
        <strain evidence="7 8">CM22351</strain>
    </source>
</reference>
<dbReference type="GO" id="GO:0003677">
    <property type="term" value="F:DNA binding"/>
    <property type="evidence" value="ECO:0007669"/>
    <property type="project" value="InterPro"/>
</dbReference>
<dbReference type="GO" id="GO:0043138">
    <property type="term" value="F:3'-5' DNA helicase activity"/>
    <property type="evidence" value="ECO:0007669"/>
    <property type="project" value="TreeGrafter"/>
</dbReference>
<dbReference type="Gene3D" id="1.10.486.10">
    <property type="entry name" value="PCRA, domain 4"/>
    <property type="match status" value="1"/>
</dbReference>